<feature type="compositionally biased region" description="Polar residues" evidence="1">
    <location>
        <begin position="283"/>
        <end position="294"/>
    </location>
</feature>
<dbReference type="Proteomes" id="UP001445076">
    <property type="component" value="Unassembled WGS sequence"/>
</dbReference>
<feature type="region of interest" description="Disordered" evidence="1">
    <location>
        <begin position="403"/>
        <end position="457"/>
    </location>
</feature>
<name>A0AAW0WD55_CHEQU</name>
<feature type="region of interest" description="Disordered" evidence="1">
    <location>
        <begin position="47"/>
        <end position="153"/>
    </location>
</feature>
<dbReference type="EMBL" id="JARKIK010000083">
    <property type="protein sequence ID" value="KAK8725352.1"/>
    <property type="molecule type" value="Genomic_DNA"/>
</dbReference>
<evidence type="ECO:0000313" key="2">
    <source>
        <dbReference type="EMBL" id="KAK8725352.1"/>
    </source>
</evidence>
<feature type="non-terminal residue" evidence="2">
    <location>
        <position position="673"/>
    </location>
</feature>
<feature type="compositionally biased region" description="Basic and acidic residues" evidence="1">
    <location>
        <begin position="113"/>
        <end position="127"/>
    </location>
</feature>
<gene>
    <name evidence="2" type="ORF">OTU49_010824</name>
</gene>
<feature type="compositionally biased region" description="Polar residues" evidence="1">
    <location>
        <begin position="360"/>
        <end position="371"/>
    </location>
</feature>
<feature type="compositionally biased region" description="Low complexity" evidence="1">
    <location>
        <begin position="342"/>
        <end position="359"/>
    </location>
</feature>
<feature type="compositionally biased region" description="Basic and acidic residues" evidence="1">
    <location>
        <begin position="447"/>
        <end position="457"/>
    </location>
</feature>
<feature type="compositionally biased region" description="Low complexity" evidence="1">
    <location>
        <begin position="372"/>
        <end position="388"/>
    </location>
</feature>
<feature type="compositionally biased region" description="Polar residues" evidence="1">
    <location>
        <begin position="403"/>
        <end position="432"/>
    </location>
</feature>
<protein>
    <submittedName>
        <fullName evidence="2">Uncharacterized protein</fullName>
    </submittedName>
</protein>
<dbReference type="AlphaFoldDB" id="A0AAW0WD55"/>
<feature type="compositionally biased region" description="Polar residues" evidence="1">
    <location>
        <begin position="328"/>
        <end position="341"/>
    </location>
</feature>
<comment type="caution">
    <text evidence="2">The sequence shown here is derived from an EMBL/GenBank/DDBJ whole genome shotgun (WGS) entry which is preliminary data.</text>
</comment>
<evidence type="ECO:0000256" key="1">
    <source>
        <dbReference type="SAM" id="MobiDB-lite"/>
    </source>
</evidence>
<accession>A0AAW0WD55</accession>
<sequence>MFRGSSKNGSWVKRSSQDSINCVLRCVSSVLALVRGTSFATSFTQQADGDLEDGRNPLPYRPRAPKIGKLPKHTAIEESDGGESSEAGMAGVKRHHQRPAASFHHQLATHDPGYFRKDSRTPEEHSTNHAPLDALEPPPLATTRPPEASSSGDHLAATTVNNSVHIDATTVTNSVHIAATTVSNSVRIVTSNAIVNNNVDRAGTSTTISNNVDRAGTSTTISNNVDRAGTSTTISNDVLLAGTITNVATADSETCPNDVNREISLKDTTYSCATTNSSGNITVPCSNATSNSSGVLKPTTYSNTNNSNGSIEGSSCARTHSGKDVCSSAPTKASSDTTIPDSSNSRSTLNTSNSSSSNTCGTLDTSSSSPNTCSTLETSSSSTNTYSTLDTCSTSVSDRTLDISGSSCTSRTPDTPASPSTSRFSVTTQNVHNCVPKPSTFGPTVTDENRSDGECKVGDKSVTDNLADSAARLPISAASQGDSGSAVDSERGTTNVSETPKAVCDEKAAPTISKIQEIPVPVLVGEFPTTIAIPTPTSSGWSFMEHKPGRSVCEELRQLSRVNSLVERGSLANIRSNSVDENGPYASSQNCSSGGTCVSARRGTHIAKLIQSKSVNMGERPIYPNVPFSPYGSPCSSPRLRRRPLKESRCVSIEKNGEYVQLNQYKLKEAIGQ</sequence>
<feature type="compositionally biased region" description="Low complexity" evidence="1">
    <location>
        <begin position="299"/>
        <end position="310"/>
    </location>
</feature>
<organism evidence="2 3">
    <name type="scientific">Cherax quadricarinatus</name>
    <name type="common">Australian red claw crayfish</name>
    <dbReference type="NCBI Taxonomy" id="27406"/>
    <lineage>
        <taxon>Eukaryota</taxon>
        <taxon>Metazoa</taxon>
        <taxon>Ecdysozoa</taxon>
        <taxon>Arthropoda</taxon>
        <taxon>Crustacea</taxon>
        <taxon>Multicrustacea</taxon>
        <taxon>Malacostraca</taxon>
        <taxon>Eumalacostraca</taxon>
        <taxon>Eucarida</taxon>
        <taxon>Decapoda</taxon>
        <taxon>Pleocyemata</taxon>
        <taxon>Astacidea</taxon>
        <taxon>Parastacoidea</taxon>
        <taxon>Parastacidae</taxon>
        <taxon>Cherax</taxon>
    </lineage>
</organism>
<feature type="region of interest" description="Disordered" evidence="1">
    <location>
        <begin position="283"/>
        <end position="389"/>
    </location>
</feature>
<evidence type="ECO:0000313" key="3">
    <source>
        <dbReference type="Proteomes" id="UP001445076"/>
    </source>
</evidence>
<keyword evidence="3" id="KW-1185">Reference proteome</keyword>
<feature type="compositionally biased region" description="Basic residues" evidence="1">
    <location>
        <begin position="63"/>
        <end position="72"/>
    </location>
</feature>
<reference evidence="2 3" key="1">
    <citation type="journal article" date="2024" name="BMC Genomics">
        <title>Genome assembly of redclaw crayfish (Cherax quadricarinatus) provides insights into its immune adaptation and hypoxia tolerance.</title>
        <authorList>
            <person name="Liu Z."/>
            <person name="Zheng J."/>
            <person name="Li H."/>
            <person name="Fang K."/>
            <person name="Wang S."/>
            <person name="He J."/>
            <person name="Zhou D."/>
            <person name="Weng S."/>
            <person name="Chi M."/>
            <person name="Gu Z."/>
            <person name="He J."/>
            <person name="Li F."/>
            <person name="Wang M."/>
        </authorList>
    </citation>
    <scope>NUCLEOTIDE SEQUENCE [LARGE SCALE GENOMIC DNA]</scope>
    <source>
        <strain evidence="2">ZL_2023a</strain>
    </source>
</reference>
<proteinExistence type="predicted"/>
<feature type="region of interest" description="Disordered" evidence="1">
    <location>
        <begin position="474"/>
        <end position="501"/>
    </location>
</feature>